<evidence type="ECO:0000259" key="21">
    <source>
        <dbReference type="PROSITE" id="PS50972"/>
    </source>
</evidence>
<evidence type="ECO:0000256" key="4">
    <source>
        <dbReference type="ARBA" id="ARBA00005178"/>
    </source>
</evidence>
<dbReference type="InterPro" id="IPR036589">
    <property type="entry name" value="HCY_dom_sf"/>
</dbReference>
<dbReference type="InterPro" id="IPR036594">
    <property type="entry name" value="Meth_synthase_dom"/>
</dbReference>
<keyword evidence="13 19" id="KW-0479">Metal-binding</keyword>
<keyword evidence="11 19" id="KW-0808">Transferase</keyword>
<dbReference type="Pfam" id="PF00809">
    <property type="entry name" value="Pterin_bind"/>
    <property type="match status" value="1"/>
</dbReference>
<comment type="cofactor">
    <cofactor evidence="3">
        <name>methylcob(III)alamin</name>
        <dbReference type="ChEBI" id="CHEBI:28115"/>
    </cofactor>
</comment>
<evidence type="ECO:0000256" key="3">
    <source>
        <dbReference type="ARBA" id="ARBA00001956"/>
    </source>
</evidence>
<organism evidence="24">
    <name type="scientific">candidate division WOR-3 bacterium</name>
    <dbReference type="NCBI Taxonomy" id="2052148"/>
    <lineage>
        <taxon>Bacteria</taxon>
        <taxon>Bacteria division WOR-3</taxon>
    </lineage>
</organism>
<dbReference type="GO" id="GO:0050667">
    <property type="term" value="P:homocysteine metabolic process"/>
    <property type="evidence" value="ECO:0007669"/>
    <property type="project" value="TreeGrafter"/>
</dbReference>
<dbReference type="SUPFAM" id="SSF47644">
    <property type="entry name" value="Methionine synthase domain"/>
    <property type="match status" value="1"/>
</dbReference>
<dbReference type="InterPro" id="IPR050554">
    <property type="entry name" value="Met_Synthase/Corrinoid"/>
</dbReference>
<dbReference type="InterPro" id="IPR003726">
    <property type="entry name" value="HCY_dom"/>
</dbReference>
<dbReference type="SUPFAM" id="SSF51717">
    <property type="entry name" value="Dihydropteroate synthetase-like"/>
    <property type="match status" value="1"/>
</dbReference>
<dbReference type="InterPro" id="IPR011005">
    <property type="entry name" value="Dihydropteroate_synth-like_sf"/>
</dbReference>
<comment type="pathway">
    <text evidence="4">Amino-acid biosynthesis; L-methionine biosynthesis via de novo pathway; L-methionine from L-homocysteine (MetH route): step 1/1.</text>
</comment>
<proteinExistence type="inferred from homology"/>
<dbReference type="Gene3D" id="3.20.20.330">
    <property type="entry name" value="Homocysteine-binding-like domain"/>
    <property type="match status" value="1"/>
</dbReference>
<feature type="domain" description="B12-binding" evidence="22">
    <location>
        <begin position="679"/>
        <end position="798"/>
    </location>
</feature>
<comment type="catalytic activity">
    <reaction evidence="1">
        <text>(6S)-5-methyl-5,6,7,8-tetrahydrofolate + L-homocysteine = (6S)-5,6,7,8-tetrahydrofolate + L-methionine</text>
        <dbReference type="Rhea" id="RHEA:11172"/>
        <dbReference type="ChEBI" id="CHEBI:18608"/>
        <dbReference type="ChEBI" id="CHEBI:57453"/>
        <dbReference type="ChEBI" id="CHEBI:57844"/>
        <dbReference type="ChEBI" id="CHEBI:58199"/>
        <dbReference type="EC" id="2.1.1.13"/>
    </reaction>
</comment>
<dbReference type="PROSITE" id="PS50970">
    <property type="entry name" value="HCY"/>
    <property type="match status" value="1"/>
</dbReference>
<sequence length="798" mass="88791">MDLLKKLQKKGIIILDGATGTNLFEKGLHPGEPPAALNLKNPDAVFVLQTKYIESGSDVILTNTFSANPINFKENKYKAVIREGIKIARRALTKKNALLGDVGPLGILIKPYGDGDFDEVYKIYLEIFRTFLRNGVKSFFIETFNNIIEAKAAFLAAREFTEDIYVSFTFQDNFRTLFGEIPEAVALTFEKLGAKGIGVNCTEPETAIEVLKKMAKVTALPLIAKPNAGKVRVKNGRVINSLSDEELAEYFKEFIDIGVKMLGGCCGTTPNYIRIITSKKSHFSLPSGKSFYKKSFLVSPHKVIEFDNDTTIIVGERLNPSGRKRLRESILKNDYTIYQEEAKLQEEAGAQAVDVNAFVPEIDEVKALKGCLIEVIKGSKIPVFIDTQNFLAADEAMRIYPGIGVYNSIPARKKELERFLPIVKKYGFKAVISLVGKKIPKTFEERIKNVYYSIRIAKRLGFPVQDMIFDPLVFSIATEPEQVFETMKAVEFLHKKGLFTILGISNISFGLPERGLLNASLSVLAIKCGVNFLIINPLDQRMIQTYYATQAIIKNKIDDYVNWVKKVEQQKEEIGVSVEKGIVQEKESRGDSERLINAIVNGDLKSAIDSADRLVKSGVDFQKIIDSYIFEAMKIVGDKYEKGVFFIPDLLKSAEATGVVLERLKERMKRTESQERRSKKTVVLATVKGDIHDIGKNIVGMVLESAGYEVVDLGKDVPAKKILEAVKKYKPIAVGLSALLTTTMQEMENVIKLLRDNNLDVPVIIGGPNVSEGFAKRIGAYAAAQNAFEGLKILKGIK</sequence>
<dbReference type="PROSITE" id="PS50972">
    <property type="entry name" value="PTERIN_BINDING"/>
    <property type="match status" value="1"/>
</dbReference>
<dbReference type="AlphaFoldDB" id="A0A7V3RIP3"/>
<dbReference type="UniPathway" id="UPA00051">
    <property type="reaction ID" value="UER00081"/>
</dbReference>
<accession>A0A7V3RIP3</accession>
<dbReference type="Pfam" id="PF02607">
    <property type="entry name" value="B12-binding_2"/>
    <property type="match status" value="1"/>
</dbReference>
<evidence type="ECO:0000256" key="9">
    <source>
        <dbReference type="ARBA" id="ARBA00022605"/>
    </source>
</evidence>
<dbReference type="EMBL" id="DTOZ01000184">
    <property type="protein sequence ID" value="HGE78833.1"/>
    <property type="molecule type" value="Genomic_DNA"/>
</dbReference>
<keyword evidence="8 19" id="KW-0489">Methyltransferase</keyword>
<feature type="binding site" evidence="19">
    <location>
        <position position="266"/>
    </location>
    <ligand>
        <name>Zn(2+)</name>
        <dbReference type="ChEBI" id="CHEBI:29105"/>
    </ligand>
</feature>
<keyword evidence="15" id="KW-0486">Methionine biosynthesis</keyword>
<evidence type="ECO:0000256" key="14">
    <source>
        <dbReference type="ARBA" id="ARBA00022833"/>
    </source>
</evidence>
<dbReference type="InterPro" id="IPR000489">
    <property type="entry name" value="Pterin-binding_dom"/>
</dbReference>
<dbReference type="GO" id="GO:0032259">
    <property type="term" value="P:methylation"/>
    <property type="evidence" value="ECO:0007669"/>
    <property type="project" value="UniProtKB-KW"/>
</dbReference>
<evidence type="ECO:0000256" key="15">
    <source>
        <dbReference type="ARBA" id="ARBA00023167"/>
    </source>
</evidence>
<reference evidence="24" key="1">
    <citation type="journal article" date="2020" name="mSystems">
        <title>Genome- and Community-Level Interaction Insights into Carbon Utilization and Element Cycling Functions of Hydrothermarchaeota in Hydrothermal Sediment.</title>
        <authorList>
            <person name="Zhou Z."/>
            <person name="Liu Y."/>
            <person name="Xu W."/>
            <person name="Pan J."/>
            <person name="Luo Z.H."/>
            <person name="Li M."/>
        </authorList>
    </citation>
    <scope>NUCLEOTIDE SEQUENCE [LARGE SCALE GENOMIC DNA]</scope>
    <source>
        <strain evidence="24">SpSt-961</strain>
    </source>
</reference>
<evidence type="ECO:0000256" key="8">
    <source>
        <dbReference type="ARBA" id="ARBA00022603"/>
    </source>
</evidence>
<dbReference type="SUPFAM" id="SSF82282">
    <property type="entry name" value="Homocysteine S-methyltransferase"/>
    <property type="match status" value="1"/>
</dbReference>
<name>A0A7V3RIP3_UNCW3</name>
<feature type="binding site" evidence="19">
    <location>
        <position position="265"/>
    </location>
    <ligand>
        <name>Zn(2+)</name>
        <dbReference type="ChEBI" id="CHEBI:29105"/>
    </ligand>
</feature>
<evidence type="ECO:0000256" key="7">
    <source>
        <dbReference type="ARBA" id="ARBA00013998"/>
    </source>
</evidence>
<dbReference type="GO" id="GO:0005829">
    <property type="term" value="C:cytosol"/>
    <property type="evidence" value="ECO:0007669"/>
    <property type="project" value="TreeGrafter"/>
</dbReference>
<dbReference type="InterPro" id="IPR006158">
    <property type="entry name" value="Cobalamin-bd"/>
</dbReference>
<evidence type="ECO:0000259" key="20">
    <source>
        <dbReference type="PROSITE" id="PS50970"/>
    </source>
</evidence>
<evidence type="ECO:0000256" key="11">
    <source>
        <dbReference type="ARBA" id="ARBA00022679"/>
    </source>
</evidence>
<evidence type="ECO:0000256" key="1">
    <source>
        <dbReference type="ARBA" id="ARBA00001700"/>
    </source>
</evidence>
<keyword evidence="14 19" id="KW-0862">Zinc</keyword>
<evidence type="ECO:0000256" key="16">
    <source>
        <dbReference type="ARBA" id="ARBA00023285"/>
    </source>
</evidence>
<dbReference type="EC" id="2.1.1.13" evidence="6"/>
<dbReference type="GO" id="GO:0031419">
    <property type="term" value="F:cobalamin binding"/>
    <property type="evidence" value="ECO:0007669"/>
    <property type="project" value="UniProtKB-KW"/>
</dbReference>
<feature type="domain" description="Hcy-binding" evidence="20">
    <location>
        <begin position="1"/>
        <end position="280"/>
    </location>
</feature>
<dbReference type="PROSITE" id="PS51332">
    <property type="entry name" value="B12_BINDING"/>
    <property type="match status" value="1"/>
</dbReference>
<evidence type="ECO:0000256" key="2">
    <source>
        <dbReference type="ARBA" id="ARBA00001947"/>
    </source>
</evidence>
<dbReference type="GO" id="GO:0008705">
    <property type="term" value="F:methionine synthase activity"/>
    <property type="evidence" value="ECO:0007669"/>
    <property type="project" value="UniProtKB-EC"/>
</dbReference>
<evidence type="ECO:0000256" key="10">
    <source>
        <dbReference type="ARBA" id="ARBA00022628"/>
    </source>
</evidence>
<evidence type="ECO:0000256" key="5">
    <source>
        <dbReference type="ARBA" id="ARBA00010398"/>
    </source>
</evidence>
<evidence type="ECO:0000313" key="24">
    <source>
        <dbReference type="EMBL" id="HGE78833.1"/>
    </source>
</evidence>
<evidence type="ECO:0000256" key="17">
    <source>
        <dbReference type="ARBA" id="ARBA00025552"/>
    </source>
</evidence>
<comment type="caution">
    <text evidence="24">The sequence shown here is derived from an EMBL/GenBank/DDBJ whole genome shotgun (WGS) entry which is preliminary data.</text>
</comment>
<comment type="similarity">
    <text evidence="5">Belongs to the vitamin-B12 dependent methionine synthase family.</text>
</comment>
<dbReference type="InterPro" id="IPR003759">
    <property type="entry name" value="Cbl-bd_cap"/>
</dbReference>
<dbReference type="Gene3D" id="3.20.20.20">
    <property type="entry name" value="Dihydropteroate synthase-like"/>
    <property type="match status" value="1"/>
</dbReference>
<protein>
    <recommendedName>
        <fullName evidence="7">Methionine synthase</fullName>
        <ecNumber evidence="6">2.1.1.13</ecNumber>
    </recommendedName>
    <alternativeName>
        <fullName evidence="18">5-methyltetrahydrofolate--homocysteine methyltransferase</fullName>
    </alternativeName>
</protein>
<comment type="cofactor">
    <cofactor evidence="2 19">
        <name>Zn(2+)</name>
        <dbReference type="ChEBI" id="CHEBI:29105"/>
    </cofactor>
</comment>
<dbReference type="GO" id="GO:0046653">
    <property type="term" value="P:tetrahydrofolate metabolic process"/>
    <property type="evidence" value="ECO:0007669"/>
    <property type="project" value="TreeGrafter"/>
</dbReference>
<dbReference type="SUPFAM" id="SSF52242">
    <property type="entry name" value="Cobalamin (vitamin B12)-binding domain"/>
    <property type="match status" value="1"/>
</dbReference>
<evidence type="ECO:0000256" key="6">
    <source>
        <dbReference type="ARBA" id="ARBA00012032"/>
    </source>
</evidence>
<dbReference type="Pfam" id="PF02310">
    <property type="entry name" value="B12-binding"/>
    <property type="match status" value="1"/>
</dbReference>
<evidence type="ECO:0000256" key="18">
    <source>
        <dbReference type="ARBA" id="ARBA00031040"/>
    </source>
</evidence>
<feature type="domain" description="Pterin-binding" evidence="21">
    <location>
        <begin position="311"/>
        <end position="575"/>
    </location>
</feature>
<feature type="domain" description="B12-binding N-terminal" evidence="23">
    <location>
        <begin position="582"/>
        <end position="676"/>
    </location>
</feature>
<keyword evidence="16" id="KW-0170">Cobalt</keyword>
<evidence type="ECO:0000256" key="12">
    <source>
        <dbReference type="ARBA" id="ARBA00022691"/>
    </source>
</evidence>
<evidence type="ECO:0000256" key="19">
    <source>
        <dbReference type="PROSITE-ProRule" id="PRU00333"/>
    </source>
</evidence>
<keyword evidence="12" id="KW-0949">S-adenosyl-L-methionine</keyword>
<keyword evidence="10" id="KW-0846">Cobalamin</keyword>
<dbReference type="SMART" id="SM01018">
    <property type="entry name" value="B12-binding_2"/>
    <property type="match status" value="1"/>
</dbReference>
<keyword evidence="9" id="KW-0028">Amino-acid biosynthesis</keyword>
<dbReference type="GO" id="GO:0046872">
    <property type="term" value="F:metal ion binding"/>
    <property type="evidence" value="ECO:0007669"/>
    <property type="project" value="UniProtKB-KW"/>
</dbReference>
<dbReference type="Gene3D" id="1.10.1240.10">
    <property type="entry name" value="Methionine synthase domain"/>
    <property type="match status" value="1"/>
</dbReference>
<evidence type="ECO:0000259" key="23">
    <source>
        <dbReference type="PROSITE" id="PS51337"/>
    </source>
</evidence>
<gene>
    <name evidence="24" type="ORF">ENX68_07560</name>
</gene>
<evidence type="ECO:0000256" key="13">
    <source>
        <dbReference type="ARBA" id="ARBA00022723"/>
    </source>
</evidence>
<dbReference type="Gene3D" id="3.40.50.280">
    <property type="entry name" value="Cobalamin-binding domain"/>
    <property type="match status" value="1"/>
</dbReference>
<dbReference type="Pfam" id="PF02574">
    <property type="entry name" value="S-methyl_trans"/>
    <property type="match status" value="1"/>
</dbReference>
<dbReference type="PROSITE" id="PS51337">
    <property type="entry name" value="B12_BINDING_NTER"/>
    <property type="match status" value="1"/>
</dbReference>
<dbReference type="PANTHER" id="PTHR45833">
    <property type="entry name" value="METHIONINE SYNTHASE"/>
    <property type="match status" value="1"/>
</dbReference>
<evidence type="ECO:0000259" key="22">
    <source>
        <dbReference type="PROSITE" id="PS51332"/>
    </source>
</evidence>
<comment type="function">
    <text evidence="17">Catalyzes the transfer of a methyl group from methyl-cobalamin to homocysteine, yielding enzyme-bound cob(I)alamin and methionine. Subsequently, remethylates the cofactor using methyltetrahydrofolate.</text>
</comment>
<feature type="binding site" evidence="19">
    <location>
        <position position="201"/>
    </location>
    <ligand>
        <name>Zn(2+)</name>
        <dbReference type="ChEBI" id="CHEBI:29105"/>
    </ligand>
</feature>
<dbReference type="InterPro" id="IPR036724">
    <property type="entry name" value="Cobalamin-bd_sf"/>
</dbReference>
<dbReference type="PANTHER" id="PTHR45833:SF1">
    <property type="entry name" value="METHIONINE SYNTHASE"/>
    <property type="match status" value="1"/>
</dbReference>
<dbReference type="CDD" id="cd02070">
    <property type="entry name" value="corrinoid_protein_B12-BD"/>
    <property type="match status" value="1"/>
</dbReference>